<evidence type="ECO:0000313" key="2">
    <source>
        <dbReference type="EMBL" id="MFG6430619.1"/>
    </source>
</evidence>
<feature type="compositionally biased region" description="Low complexity" evidence="1">
    <location>
        <begin position="89"/>
        <end position="105"/>
    </location>
</feature>
<keyword evidence="3" id="KW-1185">Reference proteome</keyword>
<dbReference type="EMBL" id="JBIGHV010000004">
    <property type="protein sequence ID" value="MFG6430619.1"/>
    <property type="molecule type" value="Genomic_DNA"/>
</dbReference>
<feature type="region of interest" description="Disordered" evidence="1">
    <location>
        <begin position="67"/>
        <end position="119"/>
    </location>
</feature>
<proteinExistence type="predicted"/>
<sequence>MTTLTTYALRLPKSVKAEAEALSKADGTSLNQFVAIAVAERIAVLKTAAFFDERRQRATGTALEALLSRNGGEPPREGDELPEGWVPLAPRAAATGKAAKPVKPANRAAAASRTPKKKA</sequence>
<name>A0ABW7F236_9BURK</name>
<dbReference type="SUPFAM" id="SSF47598">
    <property type="entry name" value="Ribbon-helix-helix"/>
    <property type="match status" value="1"/>
</dbReference>
<dbReference type="InterPro" id="IPR010985">
    <property type="entry name" value="Ribbon_hlx_hlx"/>
</dbReference>
<comment type="caution">
    <text evidence="2">The sequence shown here is derived from an EMBL/GenBank/DDBJ whole genome shotgun (WGS) entry which is preliminary data.</text>
</comment>
<accession>A0ABW7F236</accession>
<dbReference type="RefSeq" id="WP_394479008.1">
    <property type="nucleotide sequence ID" value="NZ_JBIGHV010000004.1"/>
</dbReference>
<evidence type="ECO:0000256" key="1">
    <source>
        <dbReference type="SAM" id="MobiDB-lite"/>
    </source>
</evidence>
<protein>
    <recommendedName>
        <fullName evidence="4">Toxin-antitoxin system HicB family antitoxin</fullName>
    </recommendedName>
</protein>
<reference evidence="2 3" key="1">
    <citation type="submission" date="2024-08" db="EMBL/GenBank/DDBJ databases">
        <authorList>
            <person name="Lu H."/>
        </authorList>
    </citation>
    <scope>NUCLEOTIDE SEQUENCE [LARGE SCALE GENOMIC DNA]</scope>
    <source>
        <strain evidence="2 3">LYH14W</strain>
    </source>
</reference>
<dbReference type="Proteomes" id="UP001606210">
    <property type="component" value="Unassembled WGS sequence"/>
</dbReference>
<organism evidence="2 3">
    <name type="scientific">Pelomonas parva</name>
    <dbReference type="NCBI Taxonomy" id="3299032"/>
    <lineage>
        <taxon>Bacteria</taxon>
        <taxon>Pseudomonadati</taxon>
        <taxon>Pseudomonadota</taxon>
        <taxon>Betaproteobacteria</taxon>
        <taxon>Burkholderiales</taxon>
        <taxon>Sphaerotilaceae</taxon>
        <taxon>Roseateles</taxon>
    </lineage>
</organism>
<gene>
    <name evidence="2" type="ORF">ACG00Y_11890</name>
</gene>
<evidence type="ECO:0000313" key="3">
    <source>
        <dbReference type="Proteomes" id="UP001606210"/>
    </source>
</evidence>
<evidence type="ECO:0008006" key="4">
    <source>
        <dbReference type="Google" id="ProtNLM"/>
    </source>
</evidence>